<feature type="domain" description="Amine oxidase" evidence="7">
    <location>
        <begin position="50"/>
        <end position="487"/>
    </location>
</feature>
<keyword evidence="10" id="KW-1185">Reference proteome</keyword>
<dbReference type="Gene3D" id="3.50.50.60">
    <property type="entry name" value="FAD/NAD(P)-binding domain"/>
    <property type="match status" value="2"/>
</dbReference>
<dbReference type="GO" id="GO:0097621">
    <property type="term" value="F:monoamine oxidase activity"/>
    <property type="evidence" value="ECO:0007669"/>
    <property type="project" value="UniProtKB-EC"/>
</dbReference>
<evidence type="ECO:0000259" key="7">
    <source>
        <dbReference type="Pfam" id="PF01593"/>
    </source>
</evidence>
<comment type="caution">
    <text evidence="9">The sequence shown here is derived from an EMBL/GenBank/DDBJ whole genome shotgun (WGS) entry which is preliminary data.</text>
</comment>
<evidence type="ECO:0000256" key="4">
    <source>
        <dbReference type="ARBA" id="ARBA00048448"/>
    </source>
</evidence>
<comment type="similarity">
    <text evidence="2 6">Belongs to the flavin monoamine oxidase family.</text>
</comment>
<dbReference type="InterPro" id="IPR036188">
    <property type="entry name" value="FAD/NAD-bd_sf"/>
</dbReference>
<evidence type="ECO:0000256" key="5">
    <source>
        <dbReference type="PIRSR" id="PIRSR601613-1"/>
    </source>
</evidence>
<dbReference type="SUPFAM" id="SSF51905">
    <property type="entry name" value="FAD/NAD(P)-binding domain"/>
    <property type="match status" value="1"/>
</dbReference>
<dbReference type="PRINTS" id="PR00757">
    <property type="entry name" value="AMINEOXDASEF"/>
</dbReference>
<dbReference type="AlphaFoldDB" id="A0A507AR47"/>
<dbReference type="EMBL" id="SKBQ01000006">
    <property type="protein sequence ID" value="TPX09111.1"/>
    <property type="molecule type" value="Genomic_DNA"/>
</dbReference>
<evidence type="ECO:0000256" key="6">
    <source>
        <dbReference type="RuleBase" id="RU362067"/>
    </source>
</evidence>
<feature type="binding site" evidence="5">
    <location>
        <position position="290"/>
    </location>
    <ligand>
        <name>FAD</name>
        <dbReference type="ChEBI" id="CHEBI:57692"/>
    </ligand>
</feature>
<accession>A0A507AR47</accession>
<evidence type="ECO:0000256" key="3">
    <source>
        <dbReference type="ARBA" id="ARBA00023002"/>
    </source>
</evidence>
<dbReference type="InterPro" id="IPR002937">
    <property type="entry name" value="Amino_oxidase"/>
</dbReference>
<keyword evidence="3 6" id="KW-0560">Oxidoreductase</keyword>
<evidence type="ECO:0000313" key="9">
    <source>
        <dbReference type="EMBL" id="TPX09166.1"/>
    </source>
</evidence>
<dbReference type="InterPro" id="IPR001613">
    <property type="entry name" value="Flavin_amine_oxidase"/>
</dbReference>
<proteinExistence type="inferred from homology"/>
<dbReference type="OrthoDB" id="7777654at2759"/>
<dbReference type="InParanoid" id="A0A507AR47"/>
<dbReference type="EC" id="1.4.3.-" evidence="6"/>
<evidence type="ECO:0000256" key="1">
    <source>
        <dbReference type="ARBA" id="ARBA00001974"/>
    </source>
</evidence>
<dbReference type="RefSeq" id="XP_030990822.1">
    <property type="nucleotide sequence ID" value="XM_031135664.1"/>
</dbReference>
<keyword evidence="6" id="KW-0285">Flavoprotein</keyword>
<protein>
    <recommendedName>
        <fullName evidence="6">Amine oxidase</fullName>
        <ecNumber evidence="6">1.4.3.-</ecNumber>
    </recommendedName>
</protein>
<gene>
    <name evidence="8" type="ORF">E0L32_001571</name>
    <name evidence="9" type="ORF">E0L32_001626</name>
</gene>
<dbReference type="Gene3D" id="3.90.660.10">
    <property type="match status" value="2"/>
</dbReference>
<feature type="binding site" evidence="5">
    <location>
        <position position="393"/>
    </location>
    <ligand>
        <name>substrate</name>
    </ligand>
</feature>
<dbReference type="Pfam" id="PF01593">
    <property type="entry name" value="Amino_oxidase"/>
    <property type="match status" value="1"/>
</dbReference>
<evidence type="ECO:0000313" key="10">
    <source>
        <dbReference type="Proteomes" id="UP000319257"/>
    </source>
</evidence>
<dbReference type="PANTHER" id="PTHR43563:SF1">
    <property type="entry name" value="AMINE OXIDASE [FLAVIN-CONTAINING] B"/>
    <property type="match status" value="1"/>
</dbReference>
<organism evidence="9 10">
    <name type="scientific">Thyridium curvatum</name>
    <dbReference type="NCBI Taxonomy" id="1093900"/>
    <lineage>
        <taxon>Eukaryota</taxon>
        <taxon>Fungi</taxon>
        <taxon>Dikarya</taxon>
        <taxon>Ascomycota</taxon>
        <taxon>Pezizomycotina</taxon>
        <taxon>Sordariomycetes</taxon>
        <taxon>Sordariomycetidae</taxon>
        <taxon>Thyridiales</taxon>
        <taxon>Thyridiaceae</taxon>
        <taxon>Thyridium</taxon>
    </lineage>
</organism>
<dbReference type="Proteomes" id="UP000319257">
    <property type="component" value="Unassembled WGS sequence"/>
</dbReference>
<sequence>MASSRDGYSWTEKQGLKSGVPCIGTIQPPTNLDRASTEVFDVIVVGAGYCGLTAARDLTTSGILVADNPGSRLGLRTLLIEARDRIGGRSWSSDIDGYSFELGGTWIFWGQANVWREILRYQMQDELVSSYDFSKGLNKYILVNTERAQHFTHEEEDEMMESGLRKLVNVDGEYGKRVIPFPHTAAFTAEALRYDKMSVADRLSEIKDSLTPNELSGVEAFVLLCSGGTLETTSFFEFLHWWALSDYSYQGCIDYLVKYKFRGGQSSFAIRFFREALASGNLSYAFNSPVAEIDDTKDFVTVSTRDGKQYRAKRVISAIPLQVMNNVVFNPPLPSGKRTAASIGHVNQCVKVHAEVRNKDLRSYTGIARPENGLFYAFGDGTTPAGNTHIVAFGGQNGHFDPEDNIGTTARKLQGLVPMDIERLVFHNWSKDEFAKGAWFFSQPGLLSNHLGDMRARHGKVIFGSSDWALGWRSFIDGAIEEGTRAALTARTDLAPSQLKGKL</sequence>
<name>A0A507AR47_9PEZI</name>
<dbReference type="PANTHER" id="PTHR43563">
    <property type="entry name" value="AMINE OXIDASE"/>
    <property type="match status" value="1"/>
</dbReference>
<comment type="catalytic activity">
    <reaction evidence="4">
        <text>a secondary aliphatic amine + O2 + H2O = a primary amine + an aldehyde + H2O2</text>
        <dbReference type="Rhea" id="RHEA:26414"/>
        <dbReference type="ChEBI" id="CHEBI:15377"/>
        <dbReference type="ChEBI" id="CHEBI:15379"/>
        <dbReference type="ChEBI" id="CHEBI:16240"/>
        <dbReference type="ChEBI" id="CHEBI:17478"/>
        <dbReference type="ChEBI" id="CHEBI:58855"/>
        <dbReference type="ChEBI" id="CHEBI:65296"/>
        <dbReference type="EC" id="1.4.3.4"/>
    </reaction>
</comment>
<evidence type="ECO:0000313" key="8">
    <source>
        <dbReference type="EMBL" id="TPX09111.1"/>
    </source>
</evidence>
<evidence type="ECO:0000256" key="2">
    <source>
        <dbReference type="ARBA" id="ARBA00005995"/>
    </source>
</evidence>
<dbReference type="EMBL" id="SKBQ01000006">
    <property type="protein sequence ID" value="TPX09166.1"/>
    <property type="molecule type" value="Genomic_DNA"/>
</dbReference>
<comment type="cofactor">
    <cofactor evidence="1 6">
        <name>FAD</name>
        <dbReference type="ChEBI" id="CHEBI:57692"/>
    </cofactor>
</comment>
<dbReference type="InterPro" id="IPR050703">
    <property type="entry name" value="Flavin_MAO"/>
</dbReference>
<keyword evidence="6" id="KW-0274">FAD</keyword>
<reference evidence="9 10" key="1">
    <citation type="submission" date="2019-06" db="EMBL/GenBank/DDBJ databases">
        <title>Draft genome sequence of the filamentous fungus Phialemoniopsis curvata isolated from diesel fuel.</title>
        <authorList>
            <person name="Varaljay V.A."/>
            <person name="Lyon W.J."/>
            <person name="Crouch A.L."/>
            <person name="Drake C.E."/>
            <person name="Hollomon J.M."/>
            <person name="Nadeau L.J."/>
            <person name="Nunn H.S."/>
            <person name="Stevenson B.S."/>
            <person name="Bojanowski C.L."/>
            <person name="Crookes-Goodson W.J."/>
        </authorList>
    </citation>
    <scope>NUCLEOTIDE SEQUENCE [LARGE SCALE GENOMIC DNA]</scope>
    <source>
        <strain evidence="9 10">D216</strain>
    </source>
</reference>
<dbReference type="GeneID" id="41969018"/>
<dbReference type="STRING" id="1093900.A0A507AR47"/>
<feature type="binding site" evidence="5">
    <location>
        <begin position="81"/>
        <end position="82"/>
    </location>
    <ligand>
        <name>FAD</name>
        <dbReference type="ChEBI" id="CHEBI:57692"/>
    </ligand>
</feature>